<keyword evidence="2" id="KW-0812">Transmembrane</keyword>
<organism evidence="3 4">
    <name type="scientific">Streptomyces angustmyceticus</name>
    <dbReference type="NCBI Taxonomy" id="285578"/>
    <lineage>
        <taxon>Bacteria</taxon>
        <taxon>Bacillati</taxon>
        <taxon>Actinomycetota</taxon>
        <taxon>Actinomycetes</taxon>
        <taxon>Kitasatosporales</taxon>
        <taxon>Streptomycetaceae</taxon>
        <taxon>Streptomyces</taxon>
    </lineage>
</organism>
<protein>
    <recommendedName>
        <fullName evidence="5">Collagen-like protein</fullName>
    </recommendedName>
</protein>
<feature type="compositionally biased region" description="Low complexity" evidence="1">
    <location>
        <begin position="191"/>
        <end position="218"/>
    </location>
</feature>
<feature type="transmembrane region" description="Helical" evidence="2">
    <location>
        <begin position="21"/>
        <end position="42"/>
    </location>
</feature>
<dbReference type="EMBL" id="BLAG01000004">
    <property type="protein sequence ID" value="GES27957.1"/>
    <property type="molecule type" value="Genomic_DNA"/>
</dbReference>
<dbReference type="AlphaFoldDB" id="A0A5J4L0P0"/>
<evidence type="ECO:0000256" key="2">
    <source>
        <dbReference type="SAM" id="Phobius"/>
    </source>
</evidence>
<feature type="region of interest" description="Disordered" evidence="1">
    <location>
        <begin position="65"/>
        <end position="226"/>
    </location>
</feature>
<evidence type="ECO:0000313" key="3">
    <source>
        <dbReference type="EMBL" id="GES27957.1"/>
    </source>
</evidence>
<proteinExistence type="predicted"/>
<accession>A0A5J4L0P0</accession>
<evidence type="ECO:0008006" key="5">
    <source>
        <dbReference type="Google" id="ProtNLM"/>
    </source>
</evidence>
<keyword evidence="2" id="KW-0472">Membrane</keyword>
<dbReference type="PANTHER" id="PTHR24637">
    <property type="entry name" value="COLLAGEN"/>
    <property type="match status" value="1"/>
</dbReference>
<comment type="caution">
    <text evidence="3">The sequence shown here is derived from an EMBL/GenBank/DDBJ whole genome shotgun (WGS) entry which is preliminary data.</text>
</comment>
<keyword evidence="4" id="KW-1185">Reference proteome</keyword>
<sequence length="226" mass="22578">MTGMGLHRSDRGRKRRADLMYTAGVVLLVAVLAWIVITIQTLSASLHQALADRDALAKQVRHLGAVPVAGPRGHPGKNGTSAPGQKGDKGDRGGPGAKSTVPGPRGPAGSPGPSGSPGADGKDGQPGQPGADSTVPGPTGPAGPSGRDGTDGKDGTDGQSGRDGQTCPDGYVLEPDPQAPDTLVCRRKGASSDQPQTVSPSPTSSPSETPLLPSLLGSRLTRRGGA</sequence>
<evidence type="ECO:0000256" key="1">
    <source>
        <dbReference type="SAM" id="MobiDB-lite"/>
    </source>
</evidence>
<reference evidence="3 4" key="1">
    <citation type="submission" date="2019-10" db="EMBL/GenBank/DDBJ databases">
        <title>Whole genome shotgun sequence of Streptomyces angustmyceticus NBRC 3934.</title>
        <authorList>
            <person name="Hosoyama A."/>
            <person name="Ichikawa N."/>
            <person name="Kimura A."/>
            <person name="Kitahashi Y."/>
            <person name="Komaki H."/>
            <person name="Uohara A."/>
        </authorList>
    </citation>
    <scope>NUCLEOTIDE SEQUENCE [LARGE SCALE GENOMIC DNA]</scope>
    <source>
        <strain evidence="3 4">NBRC 3934</strain>
    </source>
</reference>
<feature type="compositionally biased region" description="Low complexity" evidence="1">
    <location>
        <begin position="107"/>
        <end position="119"/>
    </location>
</feature>
<keyword evidence="2" id="KW-1133">Transmembrane helix</keyword>
<dbReference type="Proteomes" id="UP000325598">
    <property type="component" value="Unassembled WGS sequence"/>
</dbReference>
<evidence type="ECO:0000313" key="4">
    <source>
        <dbReference type="Proteomes" id="UP000325598"/>
    </source>
</evidence>
<gene>
    <name evidence="3" type="ORF">San01_04440</name>
</gene>
<name>A0A5J4L0P0_9ACTN</name>
<dbReference type="PANTHER" id="PTHR24637:SF236">
    <property type="entry name" value="NEMATODE CUTICLE COLLAGEN N-TERMINAL DOMAIN-CONTAINING PROTEIN"/>
    <property type="match status" value="1"/>
</dbReference>